<dbReference type="EMBL" id="JANAKD010000067">
    <property type="protein sequence ID" value="KAJ3498158.1"/>
    <property type="molecule type" value="Genomic_DNA"/>
</dbReference>
<sequence>MYPIHLQRLARRDPLAFLDKLHAKSVLLAFINLVKAKLSVDPPPPATLHRLYDGYTLNNVQQADAFKTYLDKFLRAEARLIHSRIR</sequence>
<reference evidence="1" key="1">
    <citation type="submission" date="2022-07" db="EMBL/GenBank/DDBJ databases">
        <title>Genome Sequence of Lecanicillium saksenae.</title>
        <authorList>
            <person name="Buettner E."/>
        </authorList>
    </citation>
    <scope>NUCLEOTIDE SEQUENCE</scope>
    <source>
        <strain evidence="1">VT-O1</strain>
    </source>
</reference>
<organism evidence="1 2">
    <name type="scientific">Lecanicillium saksenae</name>
    <dbReference type="NCBI Taxonomy" id="468837"/>
    <lineage>
        <taxon>Eukaryota</taxon>
        <taxon>Fungi</taxon>
        <taxon>Dikarya</taxon>
        <taxon>Ascomycota</taxon>
        <taxon>Pezizomycotina</taxon>
        <taxon>Sordariomycetes</taxon>
        <taxon>Hypocreomycetidae</taxon>
        <taxon>Hypocreales</taxon>
        <taxon>Cordycipitaceae</taxon>
        <taxon>Lecanicillium</taxon>
    </lineage>
</organism>
<dbReference type="Proteomes" id="UP001148737">
    <property type="component" value="Unassembled WGS sequence"/>
</dbReference>
<proteinExistence type="predicted"/>
<evidence type="ECO:0000313" key="1">
    <source>
        <dbReference type="EMBL" id="KAJ3498158.1"/>
    </source>
</evidence>
<name>A0ACC1R5A7_9HYPO</name>
<protein>
    <submittedName>
        <fullName evidence="1">Uncharacterized protein</fullName>
    </submittedName>
</protein>
<evidence type="ECO:0000313" key="2">
    <source>
        <dbReference type="Proteomes" id="UP001148737"/>
    </source>
</evidence>
<accession>A0ACC1R5A7</accession>
<gene>
    <name evidence="1" type="ORF">NLG97_g1344</name>
</gene>
<keyword evidence="2" id="KW-1185">Reference proteome</keyword>
<comment type="caution">
    <text evidence="1">The sequence shown here is derived from an EMBL/GenBank/DDBJ whole genome shotgun (WGS) entry which is preliminary data.</text>
</comment>